<feature type="transmembrane region" description="Helical" evidence="1">
    <location>
        <begin position="21"/>
        <end position="43"/>
    </location>
</feature>
<dbReference type="KEGG" id="dmm:dnm_005670"/>
<organism evidence="2 3">
    <name type="scientific">Desulfonema magnum</name>
    <dbReference type="NCBI Taxonomy" id="45655"/>
    <lineage>
        <taxon>Bacteria</taxon>
        <taxon>Pseudomonadati</taxon>
        <taxon>Thermodesulfobacteriota</taxon>
        <taxon>Desulfobacteria</taxon>
        <taxon>Desulfobacterales</taxon>
        <taxon>Desulfococcaceae</taxon>
        <taxon>Desulfonema</taxon>
    </lineage>
</organism>
<keyword evidence="1" id="KW-1133">Transmembrane helix</keyword>
<keyword evidence="3" id="KW-1185">Reference proteome</keyword>
<dbReference type="Proteomes" id="UP000663722">
    <property type="component" value="Chromosome"/>
</dbReference>
<reference evidence="2" key="1">
    <citation type="journal article" date="2021" name="Microb. Physiol.">
        <title>Proteogenomic Insights into the Physiology of Marine, Sulfate-Reducing, Filamentous Desulfonema limicola and Desulfonema magnum.</title>
        <authorList>
            <person name="Schnaars V."/>
            <person name="Wohlbrand L."/>
            <person name="Scheve S."/>
            <person name="Hinrichs C."/>
            <person name="Reinhardt R."/>
            <person name="Rabus R."/>
        </authorList>
    </citation>
    <scope>NUCLEOTIDE SEQUENCE</scope>
    <source>
        <strain evidence="2">4be13</strain>
    </source>
</reference>
<dbReference type="RefSeq" id="WP_207680998.1">
    <property type="nucleotide sequence ID" value="NZ_CP061800.1"/>
</dbReference>
<dbReference type="EMBL" id="CP061800">
    <property type="protein sequence ID" value="QTA84569.1"/>
    <property type="molecule type" value="Genomic_DNA"/>
</dbReference>
<name>A0A975GKB5_9BACT</name>
<gene>
    <name evidence="2" type="ORF">dnm_005670</name>
</gene>
<protein>
    <submittedName>
        <fullName evidence="2">Uncharacterized protein</fullName>
    </submittedName>
</protein>
<dbReference type="AlphaFoldDB" id="A0A975GKB5"/>
<keyword evidence="1" id="KW-0472">Membrane</keyword>
<sequence length="89" mass="10172">MRLDPTPLYRKVIIPWYDSGKACLATIAFMVFVFLFAITGILVACKTPEYIEHKWVPGLLAVMSGGVILSTSFRLIKRYAYKLKEEKEN</sequence>
<proteinExistence type="predicted"/>
<evidence type="ECO:0000256" key="1">
    <source>
        <dbReference type="SAM" id="Phobius"/>
    </source>
</evidence>
<accession>A0A975GKB5</accession>
<keyword evidence="1" id="KW-0812">Transmembrane</keyword>
<evidence type="ECO:0000313" key="2">
    <source>
        <dbReference type="EMBL" id="QTA84569.1"/>
    </source>
</evidence>
<feature type="transmembrane region" description="Helical" evidence="1">
    <location>
        <begin position="55"/>
        <end position="76"/>
    </location>
</feature>
<evidence type="ECO:0000313" key="3">
    <source>
        <dbReference type="Proteomes" id="UP000663722"/>
    </source>
</evidence>